<evidence type="ECO:0000256" key="6">
    <source>
        <dbReference type="ARBA" id="ARBA00023160"/>
    </source>
</evidence>
<keyword evidence="2 7" id="KW-0444">Lipid biosynthesis</keyword>
<gene>
    <name evidence="9" type="primary">acpM</name>
    <name evidence="7" type="synonym">acpP</name>
    <name evidence="9" type="ORF">GCM10017559_41740</name>
</gene>
<evidence type="ECO:0000313" key="9">
    <source>
        <dbReference type="EMBL" id="GAA3014140.1"/>
    </source>
</evidence>
<comment type="pathway">
    <text evidence="7">Lipid metabolism; fatty acid biosynthesis.</text>
</comment>
<dbReference type="RefSeq" id="WP_413224426.1">
    <property type="nucleotide sequence ID" value="NZ_JBLAUZ010000014.1"/>
</dbReference>
<dbReference type="Pfam" id="PF00550">
    <property type="entry name" value="PP-binding"/>
    <property type="match status" value="1"/>
</dbReference>
<comment type="PTM">
    <text evidence="7">4'-phosphopantetheine is transferred from CoA to a specific serine of apo-ACP by AcpS. This modification is essential for activity because fatty acids are bound in thioester linkage to the sulfhydryl of the prosthetic group.</text>
</comment>
<evidence type="ECO:0000256" key="1">
    <source>
        <dbReference type="ARBA" id="ARBA00022450"/>
    </source>
</evidence>
<feature type="domain" description="Carrier" evidence="8">
    <location>
        <begin position="6"/>
        <end position="81"/>
    </location>
</feature>
<keyword evidence="3 7" id="KW-0597">Phosphoprotein</keyword>
<keyword evidence="6 7" id="KW-0275">Fatty acid biosynthesis</keyword>
<evidence type="ECO:0000256" key="7">
    <source>
        <dbReference type="HAMAP-Rule" id="MF_01217"/>
    </source>
</evidence>
<dbReference type="NCBIfam" id="NF002147">
    <property type="entry name" value="PRK00982.1-1"/>
    <property type="match status" value="1"/>
</dbReference>
<evidence type="ECO:0000256" key="4">
    <source>
        <dbReference type="ARBA" id="ARBA00022832"/>
    </source>
</evidence>
<dbReference type="InterPro" id="IPR009081">
    <property type="entry name" value="PP-bd_ACP"/>
</dbReference>
<keyword evidence="5 7" id="KW-0443">Lipid metabolism</keyword>
<dbReference type="InterPro" id="IPR036736">
    <property type="entry name" value="ACP-like_sf"/>
</dbReference>
<evidence type="ECO:0000259" key="8">
    <source>
        <dbReference type="PROSITE" id="PS50075"/>
    </source>
</evidence>
<dbReference type="Gene3D" id="1.10.1200.10">
    <property type="entry name" value="ACP-like"/>
    <property type="match status" value="1"/>
</dbReference>
<evidence type="ECO:0000256" key="2">
    <source>
        <dbReference type="ARBA" id="ARBA00022516"/>
    </source>
</evidence>
<feature type="modified residue" description="O-(pantetheine 4'-phosphoryl)serine" evidence="7">
    <location>
        <position position="41"/>
    </location>
</feature>
<keyword evidence="7" id="KW-0963">Cytoplasm</keyword>
<dbReference type="InterPro" id="IPR003231">
    <property type="entry name" value="ACP"/>
</dbReference>
<keyword evidence="10" id="KW-1185">Reference proteome</keyword>
<keyword evidence="4 7" id="KW-0276">Fatty acid metabolism</keyword>
<comment type="caution">
    <text evidence="9">The sequence shown here is derived from an EMBL/GenBank/DDBJ whole genome shotgun (WGS) entry which is preliminary data.</text>
</comment>
<dbReference type="EMBL" id="BAAAWD010000011">
    <property type="protein sequence ID" value="GAA3014140.1"/>
    <property type="molecule type" value="Genomic_DNA"/>
</dbReference>
<sequence length="84" mass="9339">MSAEQQEMLSSLAEIVERVAGVPAERVLPEKSFTDDLALDSLAVVEVAFSMQEHTGIDIPEEDLARIRTVQDFLDLVEHSAERN</sequence>
<comment type="similarity">
    <text evidence="7">Belongs to the acyl carrier protein (ACP) family.</text>
</comment>
<evidence type="ECO:0000313" key="10">
    <source>
        <dbReference type="Proteomes" id="UP001499930"/>
    </source>
</evidence>
<name>A0ABP6KNL5_9ACTN</name>
<evidence type="ECO:0000256" key="3">
    <source>
        <dbReference type="ARBA" id="ARBA00022553"/>
    </source>
</evidence>
<keyword evidence="1 7" id="KW-0596">Phosphopantetheine</keyword>
<proteinExistence type="inferred from homology"/>
<reference evidence="10" key="1">
    <citation type="journal article" date="2019" name="Int. J. Syst. Evol. Microbiol.">
        <title>The Global Catalogue of Microorganisms (GCM) 10K type strain sequencing project: providing services to taxonomists for standard genome sequencing and annotation.</title>
        <authorList>
            <consortium name="The Broad Institute Genomics Platform"/>
            <consortium name="The Broad Institute Genome Sequencing Center for Infectious Disease"/>
            <person name="Wu L."/>
            <person name="Ma J."/>
        </authorList>
    </citation>
    <scope>NUCLEOTIDE SEQUENCE [LARGE SCALE GENOMIC DNA]</scope>
    <source>
        <strain evidence="10">JCM 3106</strain>
    </source>
</reference>
<accession>A0ABP6KNL5</accession>
<dbReference type="PANTHER" id="PTHR20863:SF76">
    <property type="entry name" value="CARRIER DOMAIN-CONTAINING PROTEIN"/>
    <property type="match status" value="1"/>
</dbReference>
<protein>
    <recommendedName>
        <fullName evidence="7">Acyl carrier protein</fullName>
        <shortName evidence="7">ACP</shortName>
    </recommendedName>
</protein>
<comment type="function">
    <text evidence="7">Carrier of the growing fatty acid chain in fatty acid biosynthesis.</text>
</comment>
<organism evidence="9 10">
    <name type="scientific">Streptosporangium longisporum</name>
    <dbReference type="NCBI Taxonomy" id="46187"/>
    <lineage>
        <taxon>Bacteria</taxon>
        <taxon>Bacillati</taxon>
        <taxon>Actinomycetota</taxon>
        <taxon>Actinomycetes</taxon>
        <taxon>Streptosporangiales</taxon>
        <taxon>Streptosporangiaceae</taxon>
        <taxon>Streptosporangium</taxon>
    </lineage>
</organism>
<dbReference type="SUPFAM" id="SSF47336">
    <property type="entry name" value="ACP-like"/>
    <property type="match status" value="1"/>
</dbReference>
<evidence type="ECO:0000256" key="5">
    <source>
        <dbReference type="ARBA" id="ARBA00023098"/>
    </source>
</evidence>
<dbReference type="HAMAP" id="MF_01217">
    <property type="entry name" value="Acyl_carrier"/>
    <property type="match status" value="1"/>
</dbReference>
<dbReference type="PANTHER" id="PTHR20863">
    <property type="entry name" value="ACYL CARRIER PROTEIN"/>
    <property type="match status" value="1"/>
</dbReference>
<comment type="subcellular location">
    <subcellularLocation>
        <location evidence="7">Cytoplasm</location>
    </subcellularLocation>
</comment>
<dbReference type="Proteomes" id="UP001499930">
    <property type="component" value="Unassembled WGS sequence"/>
</dbReference>
<dbReference type="PROSITE" id="PS50075">
    <property type="entry name" value="CARRIER"/>
    <property type="match status" value="1"/>
</dbReference>